<reference evidence="1 2" key="1">
    <citation type="submission" date="2017-05" db="EMBL/GenBank/DDBJ databases">
        <authorList>
            <person name="Varghese N."/>
            <person name="Submissions S."/>
        </authorList>
    </citation>
    <scope>NUCLEOTIDE SEQUENCE [LARGE SCALE GENOMIC DNA]</scope>
    <source>
        <strain evidence="1 2">DSM 29734</strain>
    </source>
</reference>
<comment type="caution">
    <text evidence="1">The sequence shown here is derived from an EMBL/GenBank/DDBJ whole genome shotgun (WGS) entry which is preliminary data.</text>
</comment>
<organism evidence="1 2">
    <name type="scientific">Shimia sagamensis</name>
    <dbReference type="NCBI Taxonomy" id="1566352"/>
    <lineage>
        <taxon>Bacteria</taxon>
        <taxon>Pseudomonadati</taxon>
        <taxon>Pseudomonadota</taxon>
        <taxon>Alphaproteobacteria</taxon>
        <taxon>Rhodobacterales</taxon>
        <taxon>Roseobacteraceae</taxon>
    </lineage>
</organism>
<protein>
    <submittedName>
        <fullName evidence="1">Uncharacterized protein</fullName>
    </submittedName>
</protein>
<name>A0ABY1PFL1_9RHOB</name>
<gene>
    <name evidence="1" type="ORF">SAMN06265373_10820</name>
</gene>
<dbReference type="RefSeq" id="WP_283427329.1">
    <property type="nucleotide sequence ID" value="NZ_FXTY01000008.1"/>
</dbReference>
<proteinExistence type="predicted"/>
<accession>A0ABY1PFL1</accession>
<sequence length="469" mass="52994">MATDPEIMNALMAKMHSVIVGDDPVNNVAVPGGNYIAFSRPGISIGNEDLDFGFLSQNAQKFEAGADFADLVNTIPTGLGRWEANDRKVNDQYTRVLNTSVYPVSELSDEEEERLERAKSILNKEAEAIDLITGDVQKVIVDSPLYELYQERQENYISELIKYRTLQADLTARPDDPEALQQWNLLSPAYEQKVNAARQRWIAGGKEKVEEAIGVISALEGRGYFKYWLDLEERRVRSIRRNADGEEYLVTKYFPANFWKDSHNDSWTRFSMKHSEVHTIKTESETKWGGKAGGNFGLWNIGGSAKYHEIKRDEKSDSSFEGVDFEVLRVPLRRSWWDANVFESKAWQFDPQLDSTQLSDGNTPPDGSMVGYVSALIIARNVTLKFDTESEANSYAMREITASASGGWGPFSVKANYYRRNETTTHDFVQDQNAISIPGMQIIGFECSMLNKSPDPDEDLNWEFEGGGF</sequence>
<evidence type="ECO:0000313" key="2">
    <source>
        <dbReference type="Proteomes" id="UP001157961"/>
    </source>
</evidence>
<dbReference type="EMBL" id="FXTY01000008">
    <property type="protein sequence ID" value="SMP31619.1"/>
    <property type="molecule type" value="Genomic_DNA"/>
</dbReference>
<evidence type="ECO:0000313" key="1">
    <source>
        <dbReference type="EMBL" id="SMP31619.1"/>
    </source>
</evidence>
<dbReference type="Proteomes" id="UP001157961">
    <property type="component" value="Unassembled WGS sequence"/>
</dbReference>
<keyword evidence="2" id="KW-1185">Reference proteome</keyword>